<name>A0A5C6BY84_9BACT</name>
<gene>
    <name evidence="2" type="ORF">Poly21_28060</name>
</gene>
<accession>A0A5C6BY84</accession>
<dbReference type="AlphaFoldDB" id="A0A5C6BY84"/>
<feature type="compositionally biased region" description="Basic and acidic residues" evidence="1">
    <location>
        <begin position="1"/>
        <end position="11"/>
    </location>
</feature>
<reference evidence="2 3" key="1">
    <citation type="journal article" date="2020" name="Antonie Van Leeuwenhoek">
        <title>Rhodopirellula heiligendammensis sp. nov., Rhodopirellula pilleata sp. nov., and Rhodopirellula solitaria sp. nov. isolated from natural or artificial marine surfaces in Northern Germany and California, USA, and emended description of the genus Rhodopirellula.</title>
        <authorList>
            <person name="Kallscheuer N."/>
            <person name="Wiegand S."/>
            <person name="Jogler M."/>
            <person name="Boedeker C."/>
            <person name="Peeters S.H."/>
            <person name="Rast P."/>
            <person name="Heuer A."/>
            <person name="Jetten M.S.M."/>
            <person name="Rohde M."/>
            <person name="Jogler C."/>
        </authorList>
    </citation>
    <scope>NUCLEOTIDE SEQUENCE [LARGE SCALE GENOMIC DNA]</scope>
    <source>
        <strain evidence="2 3">Poly21</strain>
    </source>
</reference>
<evidence type="ECO:0000256" key="1">
    <source>
        <dbReference type="SAM" id="MobiDB-lite"/>
    </source>
</evidence>
<evidence type="ECO:0000313" key="3">
    <source>
        <dbReference type="Proteomes" id="UP000319908"/>
    </source>
</evidence>
<proteinExistence type="predicted"/>
<keyword evidence="3" id="KW-1185">Reference proteome</keyword>
<feature type="region of interest" description="Disordered" evidence="1">
    <location>
        <begin position="1"/>
        <end position="20"/>
    </location>
</feature>
<dbReference type="EMBL" id="SJPU01000002">
    <property type="protein sequence ID" value="TWU15609.1"/>
    <property type="molecule type" value="Genomic_DNA"/>
</dbReference>
<protein>
    <submittedName>
        <fullName evidence="2">Uncharacterized protein</fullName>
    </submittedName>
</protein>
<dbReference type="Proteomes" id="UP000319908">
    <property type="component" value="Unassembled WGS sequence"/>
</dbReference>
<comment type="caution">
    <text evidence="2">The sequence shown here is derived from an EMBL/GenBank/DDBJ whole genome shotgun (WGS) entry which is preliminary data.</text>
</comment>
<organism evidence="2 3">
    <name type="scientific">Allorhodopirellula heiligendammensis</name>
    <dbReference type="NCBI Taxonomy" id="2714739"/>
    <lineage>
        <taxon>Bacteria</taxon>
        <taxon>Pseudomonadati</taxon>
        <taxon>Planctomycetota</taxon>
        <taxon>Planctomycetia</taxon>
        <taxon>Pirellulales</taxon>
        <taxon>Pirellulaceae</taxon>
        <taxon>Allorhodopirellula</taxon>
    </lineage>
</organism>
<evidence type="ECO:0000313" key="2">
    <source>
        <dbReference type="EMBL" id="TWU15609.1"/>
    </source>
</evidence>
<sequence length="105" mass="11491">MVVDQIKEDASRNGSMNTSHNPLVSNHGILLCNSLRHPVTAAHSKGWVTAGQVSGSTGYADQGDFEAVIYEHELTYSGGVRLIVPNVHHPPKVGRERTFPIFREV</sequence>